<dbReference type="GeneID" id="300578986"/>
<evidence type="ECO:0000313" key="1">
    <source>
        <dbReference type="EMBL" id="TFB00583.1"/>
    </source>
</evidence>
<keyword evidence="2" id="KW-1185">Reference proteome</keyword>
<organism evidence="1 2">
    <name type="scientific">Trichoderma ghanense</name>
    <dbReference type="NCBI Taxonomy" id="65468"/>
    <lineage>
        <taxon>Eukaryota</taxon>
        <taxon>Fungi</taxon>
        <taxon>Dikarya</taxon>
        <taxon>Ascomycota</taxon>
        <taxon>Pezizomycotina</taxon>
        <taxon>Sordariomycetes</taxon>
        <taxon>Hypocreomycetidae</taxon>
        <taxon>Hypocreales</taxon>
        <taxon>Hypocreaceae</taxon>
        <taxon>Trichoderma</taxon>
    </lineage>
</organism>
<dbReference type="Proteomes" id="UP001642720">
    <property type="component" value="Unassembled WGS sequence"/>
</dbReference>
<comment type="caution">
    <text evidence="1">The sequence shown here is derived from an EMBL/GenBank/DDBJ whole genome shotgun (WGS) entry which is preliminary data.</text>
</comment>
<gene>
    <name evidence="1" type="ORF">CCMA1212_007366</name>
</gene>
<accession>A0ABY2H0E3</accession>
<dbReference type="EMBL" id="PPTA01000010">
    <property type="protein sequence ID" value="TFB00583.1"/>
    <property type="molecule type" value="Genomic_DNA"/>
</dbReference>
<evidence type="ECO:0000313" key="2">
    <source>
        <dbReference type="Proteomes" id="UP001642720"/>
    </source>
</evidence>
<protein>
    <submittedName>
        <fullName evidence="1">Uncharacterized protein</fullName>
    </submittedName>
</protein>
<sequence>MSRYASLVHHLNQQMKPFGSVSSPGSQKVSQKFSLRRCALVRIQLAPSNSAPDSVSPPAYRGLAGPFAQPHFILQPKSDIVELAVDSHLVTVQQHLRSASEAPSPPVPRL</sequence>
<name>A0ABY2H0E3_9HYPO</name>
<proteinExistence type="predicted"/>
<dbReference type="RefSeq" id="XP_073556784.1">
    <property type="nucleotide sequence ID" value="XM_073704536.1"/>
</dbReference>
<reference evidence="1 2" key="1">
    <citation type="submission" date="2018-01" db="EMBL/GenBank/DDBJ databases">
        <title>Genome characterization of the sugarcane-associated fungus Trichoderma ghanense CCMA-1212 and their application in lignocelulose bioconversion.</title>
        <authorList>
            <person name="Steindorff A.S."/>
            <person name="Mendes T.D."/>
            <person name="Vilela E.S.D."/>
            <person name="Rodrigues D.S."/>
            <person name="Formighieri E.F."/>
            <person name="Melo I.S."/>
            <person name="Favaro L.C.L."/>
        </authorList>
    </citation>
    <scope>NUCLEOTIDE SEQUENCE [LARGE SCALE GENOMIC DNA]</scope>
    <source>
        <strain evidence="1 2">CCMA-1212</strain>
    </source>
</reference>